<keyword evidence="2" id="KW-1185">Reference proteome</keyword>
<name>A0A2M9FWT5_9PROT</name>
<dbReference type="RefSeq" id="WP_109794564.1">
    <property type="nucleotide sequence ID" value="NZ_PHIG01000052.1"/>
</dbReference>
<accession>A0A2M9FWT5</accession>
<dbReference type="Proteomes" id="UP000229498">
    <property type="component" value="Unassembled WGS sequence"/>
</dbReference>
<evidence type="ECO:0000313" key="1">
    <source>
        <dbReference type="EMBL" id="PJK27914.1"/>
    </source>
</evidence>
<dbReference type="AlphaFoldDB" id="A0A2M9FWT5"/>
<organism evidence="1 2">
    <name type="scientific">Minwuia thermotolerans</name>
    <dbReference type="NCBI Taxonomy" id="2056226"/>
    <lineage>
        <taxon>Bacteria</taxon>
        <taxon>Pseudomonadati</taxon>
        <taxon>Pseudomonadota</taxon>
        <taxon>Alphaproteobacteria</taxon>
        <taxon>Minwuiales</taxon>
        <taxon>Minwuiaceae</taxon>
        <taxon>Minwuia</taxon>
    </lineage>
</organism>
<gene>
    <name evidence="1" type="ORF">CVT23_19435</name>
</gene>
<comment type="caution">
    <text evidence="1">The sequence shown here is derived from an EMBL/GenBank/DDBJ whole genome shotgun (WGS) entry which is preliminary data.</text>
</comment>
<dbReference type="OrthoDB" id="882485at2"/>
<protein>
    <submittedName>
        <fullName evidence="1">Uncharacterized protein</fullName>
    </submittedName>
</protein>
<dbReference type="EMBL" id="PHIG01000052">
    <property type="protein sequence ID" value="PJK27914.1"/>
    <property type="molecule type" value="Genomic_DNA"/>
</dbReference>
<sequence>MQARRTIRADVAEVFSATELRAFRRGDGRIYTVVGHNPDHRLLTDIWLGGFGSLDNFRAVLDFVCERFECGGYSYWLADLRHLSESFFEAEEYLARTVVPRVMAAGMQREAVVAPALEPGVPQGYDVFGAADTALRRIADGRIRGFTDIAAARAWLLDGNLPGA</sequence>
<proteinExistence type="predicted"/>
<reference evidence="1 2" key="1">
    <citation type="submission" date="2017-11" db="EMBL/GenBank/DDBJ databases">
        <title>Draft genome sequence of Rhizobiales bacterium SY3-13.</title>
        <authorList>
            <person name="Sun C."/>
        </authorList>
    </citation>
    <scope>NUCLEOTIDE SEQUENCE [LARGE SCALE GENOMIC DNA]</scope>
    <source>
        <strain evidence="1 2">SY3-13</strain>
    </source>
</reference>
<evidence type="ECO:0000313" key="2">
    <source>
        <dbReference type="Proteomes" id="UP000229498"/>
    </source>
</evidence>